<evidence type="ECO:0000256" key="2">
    <source>
        <dbReference type="ARBA" id="ARBA00008583"/>
    </source>
</evidence>
<dbReference type="GO" id="GO:0005886">
    <property type="term" value="C:plasma membrane"/>
    <property type="evidence" value="ECO:0007669"/>
    <property type="project" value="UniProtKB-SubCell"/>
</dbReference>
<feature type="transmembrane region" description="Helical" evidence="10">
    <location>
        <begin position="132"/>
        <end position="150"/>
    </location>
</feature>
<name>A0A5N0UZ74_9PSEU</name>
<feature type="transmembrane region" description="Helical" evidence="10">
    <location>
        <begin position="247"/>
        <end position="268"/>
    </location>
</feature>
<dbReference type="PANTHER" id="PTHR43495:SF2">
    <property type="entry name" value="D-SERINE_D-ALANINE_GLYCINE TRANSPORTER"/>
    <property type="match status" value="1"/>
</dbReference>
<gene>
    <name evidence="12" type="ORF">FPZ12_021295</name>
</gene>
<reference evidence="12" key="1">
    <citation type="submission" date="2019-09" db="EMBL/GenBank/DDBJ databases">
        <authorList>
            <person name="Teo W.F.A."/>
            <person name="Duangmal K."/>
        </authorList>
    </citation>
    <scope>NUCLEOTIDE SEQUENCE [LARGE SCALE GENOMIC DNA]</scope>
    <source>
        <strain evidence="12">K81G1</strain>
    </source>
</reference>
<evidence type="ECO:0000256" key="8">
    <source>
        <dbReference type="ARBA" id="ARBA00023136"/>
    </source>
</evidence>
<evidence type="ECO:0000256" key="6">
    <source>
        <dbReference type="ARBA" id="ARBA00022970"/>
    </source>
</evidence>
<dbReference type="PANTHER" id="PTHR43495">
    <property type="entry name" value="GABA PERMEASE"/>
    <property type="match status" value="1"/>
</dbReference>
<keyword evidence="6" id="KW-0029">Amino-acid transport</keyword>
<keyword evidence="13" id="KW-1185">Reference proteome</keyword>
<sequence>MRRGFGVGQRAAVEYRKGLGTRHITMIAIGGAIGVGLFLGSGKALHQVGPGLILIYAIAGVVIFLVMRALGEMLMYRPVSGSFAEYAGEFVGRWARFATGWAYWLVWIVTGMAEITAVGEYFQYWFPGVPQWIPALGALLVLSAVNLVAVKAFGELEFWFALIKVVAILALIVLAIAILAFGFSDIGESASLSNIWSHGGLFPNGAGAAMLAFQIVMFAFVGVELVGQTASESAEPRKVLPRAINSVMWRILIFYVGALLALCALVSWDQFSADGSPFVQAFTLIGIPAAAGVVNFVVTTAALSSCNSGIYSTSRMLRTLAENGQAPGTIGRLSARAVPARAIGVTFVAMLIGVALNFFVPEEAFTYITSASTVGAIFTWAMIVLAHLGYRRKVAAGAIPGGRFRMPWSPWSNYLVLAFLAMVVVLLGFDEDTRIALYITPPLAIAIGIGYVVSNRRTPPPGPRAGTEISAPGGVAGN</sequence>
<feature type="transmembrane region" description="Helical" evidence="10">
    <location>
        <begin position="162"/>
        <end position="184"/>
    </location>
</feature>
<evidence type="ECO:0000259" key="11">
    <source>
        <dbReference type="Pfam" id="PF00324"/>
    </source>
</evidence>
<evidence type="ECO:0000256" key="9">
    <source>
        <dbReference type="SAM" id="MobiDB-lite"/>
    </source>
</evidence>
<evidence type="ECO:0000256" key="10">
    <source>
        <dbReference type="SAM" id="Phobius"/>
    </source>
</evidence>
<feature type="transmembrane region" description="Helical" evidence="10">
    <location>
        <begin position="366"/>
        <end position="390"/>
    </location>
</feature>
<evidence type="ECO:0000313" key="13">
    <source>
        <dbReference type="Proteomes" id="UP000319769"/>
    </source>
</evidence>
<feature type="transmembrane region" description="Helical" evidence="10">
    <location>
        <begin position="101"/>
        <end position="126"/>
    </location>
</feature>
<accession>A0A5N0UZ74</accession>
<feature type="transmembrane region" description="Helical" evidence="10">
    <location>
        <begin position="51"/>
        <end position="70"/>
    </location>
</feature>
<dbReference type="PIRSF" id="PIRSF006060">
    <property type="entry name" value="AA_transporter"/>
    <property type="match status" value="1"/>
</dbReference>
<feature type="transmembrane region" description="Helical" evidence="10">
    <location>
        <begin position="21"/>
        <end position="39"/>
    </location>
</feature>
<dbReference type="RefSeq" id="WP_144749196.1">
    <property type="nucleotide sequence ID" value="NZ_VMNW02000031.1"/>
</dbReference>
<dbReference type="Pfam" id="PF00324">
    <property type="entry name" value="AA_permease"/>
    <property type="match status" value="1"/>
</dbReference>
<protein>
    <submittedName>
        <fullName evidence="12">Amino acid permease</fullName>
    </submittedName>
</protein>
<feature type="transmembrane region" description="Helical" evidence="10">
    <location>
        <begin position="435"/>
        <end position="454"/>
    </location>
</feature>
<evidence type="ECO:0000256" key="3">
    <source>
        <dbReference type="ARBA" id="ARBA00022448"/>
    </source>
</evidence>
<comment type="subcellular location">
    <subcellularLocation>
        <location evidence="1">Cell membrane</location>
        <topology evidence="1">Multi-pass membrane protein</topology>
    </subcellularLocation>
</comment>
<feature type="domain" description="Amino acid permease/ SLC12A" evidence="11">
    <location>
        <begin position="23"/>
        <end position="459"/>
    </location>
</feature>
<keyword evidence="3" id="KW-0813">Transport</keyword>
<feature type="region of interest" description="Disordered" evidence="9">
    <location>
        <begin position="459"/>
        <end position="478"/>
    </location>
</feature>
<dbReference type="EMBL" id="VMNW02000031">
    <property type="protein sequence ID" value="KAA9159086.1"/>
    <property type="molecule type" value="Genomic_DNA"/>
</dbReference>
<evidence type="ECO:0000256" key="5">
    <source>
        <dbReference type="ARBA" id="ARBA00022692"/>
    </source>
</evidence>
<keyword evidence="8 10" id="KW-0472">Membrane</keyword>
<dbReference type="Gene3D" id="1.20.1740.10">
    <property type="entry name" value="Amino acid/polyamine transporter I"/>
    <property type="match status" value="1"/>
</dbReference>
<dbReference type="InterPro" id="IPR004841">
    <property type="entry name" value="AA-permease/SLC12A_dom"/>
</dbReference>
<dbReference type="GO" id="GO:0055085">
    <property type="term" value="P:transmembrane transport"/>
    <property type="evidence" value="ECO:0007669"/>
    <property type="project" value="InterPro"/>
</dbReference>
<dbReference type="OrthoDB" id="5297508at2"/>
<comment type="caution">
    <text evidence="12">The sequence shown here is derived from an EMBL/GenBank/DDBJ whole genome shotgun (WGS) entry which is preliminary data.</text>
</comment>
<feature type="transmembrane region" description="Helical" evidence="10">
    <location>
        <begin position="342"/>
        <end position="360"/>
    </location>
</feature>
<comment type="similarity">
    <text evidence="2">Belongs to the amino acid-polyamine-organocation (APC) superfamily. Amino acid transporter (AAT) (TC 2.A.3.1) family.</text>
</comment>
<organism evidence="12 13">
    <name type="scientific">Amycolatopsis acidicola</name>
    <dbReference type="NCBI Taxonomy" id="2596893"/>
    <lineage>
        <taxon>Bacteria</taxon>
        <taxon>Bacillati</taxon>
        <taxon>Actinomycetota</taxon>
        <taxon>Actinomycetes</taxon>
        <taxon>Pseudonocardiales</taxon>
        <taxon>Pseudonocardiaceae</taxon>
        <taxon>Amycolatopsis</taxon>
    </lineage>
</organism>
<evidence type="ECO:0000313" key="12">
    <source>
        <dbReference type="EMBL" id="KAA9159086.1"/>
    </source>
</evidence>
<dbReference type="Proteomes" id="UP000319769">
    <property type="component" value="Unassembled WGS sequence"/>
</dbReference>
<keyword evidence="5 10" id="KW-0812">Transmembrane</keyword>
<dbReference type="FunFam" id="1.20.1740.10:FF:000001">
    <property type="entry name" value="Amino acid permease"/>
    <property type="match status" value="1"/>
</dbReference>
<keyword evidence="4" id="KW-1003">Cell membrane</keyword>
<keyword evidence="7 10" id="KW-1133">Transmembrane helix</keyword>
<proteinExistence type="inferred from homology"/>
<feature type="transmembrane region" description="Helical" evidence="10">
    <location>
        <begin position="204"/>
        <end position="226"/>
    </location>
</feature>
<dbReference type="GO" id="GO:0006865">
    <property type="term" value="P:amino acid transport"/>
    <property type="evidence" value="ECO:0007669"/>
    <property type="project" value="UniProtKB-KW"/>
</dbReference>
<evidence type="ECO:0000256" key="7">
    <source>
        <dbReference type="ARBA" id="ARBA00022989"/>
    </source>
</evidence>
<evidence type="ECO:0000256" key="4">
    <source>
        <dbReference type="ARBA" id="ARBA00022475"/>
    </source>
</evidence>
<dbReference type="AlphaFoldDB" id="A0A5N0UZ74"/>
<feature type="transmembrane region" description="Helical" evidence="10">
    <location>
        <begin position="411"/>
        <end position="429"/>
    </location>
</feature>
<evidence type="ECO:0000256" key="1">
    <source>
        <dbReference type="ARBA" id="ARBA00004651"/>
    </source>
</evidence>
<feature type="transmembrane region" description="Helical" evidence="10">
    <location>
        <begin position="280"/>
        <end position="306"/>
    </location>
</feature>